<evidence type="ECO:0000259" key="5">
    <source>
        <dbReference type="PROSITE" id="PS50931"/>
    </source>
</evidence>
<dbReference type="InterPro" id="IPR000847">
    <property type="entry name" value="LysR_HTH_N"/>
</dbReference>
<dbReference type="PANTHER" id="PTHR30346">
    <property type="entry name" value="TRANSCRIPTIONAL DUAL REGULATOR HCAR-RELATED"/>
    <property type="match status" value="1"/>
</dbReference>
<gene>
    <name evidence="6" type="ORF">GCM10017581_083970</name>
</gene>
<dbReference type="PROSITE" id="PS50931">
    <property type="entry name" value="HTH_LYSR"/>
    <property type="match status" value="1"/>
</dbReference>
<dbReference type="InterPro" id="IPR036388">
    <property type="entry name" value="WH-like_DNA-bd_sf"/>
</dbReference>
<evidence type="ECO:0000313" key="6">
    <source>
        <dbReference type="EMBL" id="GLL06647.1"/>
    </source>
</evidence>
<dbReference type="AlphaFoldDB" id="A0A9W6KR97"/>
<dbReference type="EMBL" id="BSFP01000075">
    <property type="protein sequence ID" value="GLL06647.1"/>
    <property type="molecule type" value="Genomic_DNA"/>
</dbReference>
<evidence type="ECO:0000256" key="1">
    <source>
        <dbReference type="ARBA" id="ARBA00009437"/>
    </source>
</evidence>
<dbReference type="SUPFAM" id="SSF46785">
    <property type="entry name" value="Winged helix' DNA-binding domain"/>
    <property type="match status" value="1"/>
</dbReference>
<evidence type="ECO:0000256" key="3">
    <source>
        <dbReference type="ARBA" id="ARBA00023125"/>
    </source>
</evidence>
<keyword evidence="7" id="KW-1185">Reference proteome</keyword>
<dbReference type="Proteomes" id="UP001143480">
    <property type="component" value="Unassembled WGS sequence"/>
</dbReference>
<accession>A0A9W6KR97</accession>
<dbReference type="Gene3D" id="1.10.10.10">
    <property type="entry name" value="Winged helix-like DNA-binding domain superfamily/Winged helix DNA-binding domain"/>
    <property type="match status" value="1"/>
</dbReference>
<sequence>MAVSDDVAPDEWECRVFLAVAEHRQHTKAAEALSPTRPAHLRDRPYARQLVGKTIARIERWCGEPLFEGNRGQLRLTERGREFEKAARSVVGEYELMRRAAPSDGLPRLACLPHHAAFVAPAQARLLERFGRARIAVEYLEPHRHAASELHRHALLIGSPAVPGGRSVRLYTARLEAMVPAAHFPGVRLALPELLRRYRPIAHLTGVPEERRVAWGLDRAPGANSGRPIGDTAGAVLRLRHETAARWDGRVLVAPSDVALPFKSGMEFGGRYADRFKWVPVVADAPLTFEVHLTVRPSGADDGVEAAVAAVQTAARALPHLGGS</sequence>
<comment type="caution">
    <text evidence="6">The sequence shown here is derived from an EMBL/GenBank/DDBJ whole genome shotgun (WGS) entry which is preliminary data.</text>
</comment>
<dbReference type="InterPro" id="IPR036390">
    <property type="entry name" value="WH_DNA-bd_sf"/>
</dbReference>
<comment type="similarity">
    <text evidence="1">Belongs to the LysR transcriptional regulatory family.</text>
</comment>
<dbReference type="GO" id="GO:0003700">
    <property type="term" value="F:DNA-binding transcription factor activity"/>
    <property type="evidence" value="ECO:0007669"/>
    <property type="project" value="InterPro"/>
</dbReference>
<evidence type="ECO:0000256" key="2">
    <source>
        <dbReference type="ARBA" id="ARBA00023015"/>
    </source>
</evidence>
<dbReference type="RefSeq" id="WP_223102003.1">
    <property type="nucleotide sequence ID" value="NZ_BSFP01000075.1"/>
</dbReference>
<evidence type="ECO:0000313" key="7">
    <source>
        <dbReference type="Proteomes" id="UP001143480"/>
    </source>
</evidence>
<keyword evidence="2" id="KW-0805">Transcription regulation</keyword>
<dbReference type="GO" id="GO:0003677">
    <property type="term" value="F:DNA binding"/>
    <property type="evidence" value="ECO:0007669"/>
    <property type="project" value="UniProtKB-KW"/>
</dbReference>
<reference evidence="6" key="1">
    <citation type="journal article" date="2014" name="Int. J. Syst. Evol. Microbiol.">
        <title>Complete genome sequence of Corynebacterium casei LMG S-19264T (=DSM 44701T), isolated from a smear-ripened cheese.</title>
        <authorList>
            <consortium name="US DOE Joint Genome Institute (JGI-PGF)"/>
            <person name="Walter F."/>
            <person name="Albersmeier A."/>
            <person name="Kalinowski J."/>
            <person name="Ruckert C."/>
        </authorList>
    </citation>
    <scope>NUCLEOTIDE SEQUENCE</scope>
    <source>
        <strain evidence="6">VKM Ac-1321</strain>
    </source>
</reference>
<keyword evidence="4" id="KW-0804">Transcription</keyword>
<dbReference type="GO" id="GO:0032993">
    <property type="term" value="C:protein-DNA complex"/>
    <property type="evidence" value="ECO:0007669"/>
    <property type="project" value="TreeGrafter"/>
</dbReference>
<evidence type="ECO:0000256" key="4">
    <source>
        <dbReference type="ARBA" id="ARBA00023163"/>
    </source>
</evidence>
<keyword evidence="3" id="KW-0238">DNA-binding</keyword>
<proteinExistence type="inferred from homology"/>
<name>A0A9W6KR97_9ACTN</name>
<reference evidence="6" key="2">
    <citation type="submission" date="2023-01" db="EMBL/GenBank/DDBJ databases">
        <authorList>
            <person name="Sun Q."/>
            <person name="Evtushenko L."/>
        </authorList>
    </citation>
    <scope>NUCLEOTIDE SEQUENCE</scope>
    <source>
        <strain evidence="6">VKM Ac-1321</strain>
    </source>
</reference>
<protein>
    <recommendedName>
        <fullName evidence="5">HTH lysR-type domain-containing protein</fullName>
    </recommendedName>
</protein>
<dbReference type="PANTHER" id="PTHR30346:SF29">
    <property type="entry name" value="LYSR SUBSTRATE-BINDING"/>
    <property type="match status" value="1"/>
</dbReference>
<feature type="domain" description="HTH lysR-type" evidence="5">
    <location>
        <begin position="15"/>
        <end position="77"/>
    </location>
</feature>
<organism evidence="6 7">
    <name type="scientific">Dactylosporangium matsuzakiense</name>
    <dbReference type="NCBI Taxonomy" id="53360"/>
    <lineage>
        <taxon>Bacteria</taxon>
        <taxon>Bacillati</taxon>
        <taxon>Actinomycetota</taxon>
        <taxon>Actinomycetes</taxon>
        <taxon>Micromonosporales</taxon>
        <taxon>Micromonosporaceae</taxon>
        <taxon>Dactylosporangium</taxon>
    </lineage>
</organism>